<dbReference type="EMBL" id="BMKF01000003">
    <property type="protein sequence ID" value="GGB80623.1"/>
    <property type="molecule type" value="Genomic_DNA"/>
</dbReference>
<dbReference type="Proteomes" id="UP000628854">
    <property type="component" value="Unassembled WGS sequence"/>
</dbReference>
<evidence type="ECO:0000313" key="2">
    <source>
        <dbReference type="Proteomes" id="UP000628854"/>
    </source>
</evidence>
<protein>
    <submittedName>
        <fullName evidence="1">Uncharacterized protein</fullName>
    </submittedName>
</protein>
<reference evidence="2" key="1">
    <citation type="journal article" date="2019" name="Int. J. Syst. Evol. Microbiol.">
        <title>The Global Catalogue of Microorganisms (GCM) 10K type strain sequencing project: providing services to taxonomists for standard genome sequencing and annotation.</title>
        <authorList>
            <consortium name="The Broad Institute Genomics Platform"/>
            <consortium name="The Broad Institute Genome Sequencing Center for Infectious Disease"/>
            <person name="Wu L."/>
            <person name="Ma J."/>
        </authorList>
    </citation>
    <scope>NUCLEOTIDE SEQUENCE [LARGE SCALE GENOMIC DNA]</scope>
    <source>
        <strain evidence="2">CGMCC 1.15928</strain>
    </source>
</reference>
<evidence type="ECO:0000313" key="1">
    <source>
        <dbReference type="EMBL" id="GGB80623.1"/>
    </source>
</evidence>
<organism evidence="1 2">
    <name type="scientific">Henriciella pelagia</name>
    <dbReference type="NCBI Taxonomy" id="1977912"/>
    <lineage>
        <taxon>Bacteria</taxon>
        <taxon>Pseudomonadati</taxon>
        <taxon>Pseudomonadota</taxon>
        <taxon>Alphaproteobacteria</taxon>
        <taxon>Hyphomonadales</taxon>
        <taxon>Hyphomonadaceae</taxon>
        <taxon>Henriciella</taxon>
    </lineage>
</organism>
<name>A0ABQ1JYK0_9PROT</name>
<accession>A0ABQ1JYK0</accession>
<proteinExistence type="predicted"/>
<comment type="caution">
    <text evidence="1">The sequence shown here is derived from an EMBL/GenBank/DDBJ whole genome shotgun (WGS) entry which is preliminary data.</text>
</comment>
<gene>
    <name evidence="1" type="ORF">GCM10011503_31730</name>
</gene>
<keyword evidence="2" id="KW-1185">Reference proteome</keyword>
<sequence>MWPPFDPAEALILTEFGRALLLRSCQLVAPSPLILSVSEDGALMMRRRIRLPVRTILLALKAWGETHVLEAG</sequence>